<organism evidence="5 6">
    <name type="scientific">Streptomonospora litoralis</name>
    <dbReference type="NCBI Taxonomy" id="2498135"/>
    <lineage>
        <taxon>Bacteria</taxon>
        <taxon>Bacillati</taxon>
        <taxon>Actinomycetota</taxon>
        <taxon>Actinomycetes</taxon>
        <taxon>Streptosporangiales</taxon>
        <taxon>Nocardiopsidaceae</taxon>
        <taxon>Streptomonospora</taxon>
    </lineage>
</organism>
<keyword evidence="1" id="KW-0805">Transcription regulation</keyword>
<evidence type="ECO:0000256" key="2">
    <source>
        <dbReference type="ARBA" id="ARBA00023163"/>
    </source>
</evidence>
<dbReference type="EMBL" id="CP036455">
    <property type="protein sequence ID" value="QBI56733.1"/>
    <property type="molecule type" value="Genomic_DNA"/>
</dbReference>
<keyword evidence="2" id="KW-0804">Transcription</keyword>
<dbReference type="KEGG" id="strr:EKD16_24960"/>
<accession>A0A4P6Q7P0</accession>
<feature type="region of interest" description="Disordered" evidence="3">
    <location>
        <begin position="200"/>
        <end position="234"/>
    </location>
</feature>
<evidence type="ECO:0000313" key="5">
    <source>
        <dbReference type="EMBL" id="QBI56733.1"/>
    </source>
</evidence>
<dbReference type="InterPro" id="IPR041916">
    <property type="entry name" value="Anti_sigma_zinc_sf"/>
</dbReference>
<name>A0A4P6Q7P0_9ACTN</name>
<feature type="region of interest" description="Disordered" evidence="3">
    <location>
        <begin position="151"/>
        <end position="171"/>
    </location>
</feature>
<reference evidence="5 6" key="1">
    <citation type="submission" date="2019-02" db="EMBL/GenBank/DDBJ databases">
        <authorList>
            <person name="Khodamoradi S."/>
            <person name="Hahnke R.L."/>
            <person name="Kaempfer P."/>
            <person name="Schumann P."/>
            <person name="Rohde M."/>
            <person name="Steinert M."/>
            <person name="Luzhetskyy A."/>
            <person name="Wink J."/>
            <person name="Ruckert C."/>
        </authorList>
    </citation>
    <scope>NUCLEOTIDE SEQUENCE [LARGE SCALE GENOMIC DNA]</scope>
    <source>
        <strain evidence="5 6">M2</strain>
    </source>
</reference>
<feature type="region of interest" description="Disordered" evidence="3">
    <location>
        <begin position="74"/>
        <end position="102"/>
    </location>
</feature>
<keyword evidence="6" id="KW-1185">Reference proteome</keyword>
<evidence type="ECO:0000313" key="6">
    <source>
        <dbReference type="Proteomes" id="UP000292235"/>
    </source>
</evidence>
<dbReference type="Gene3D" id="1.10.10.1320">
    <property type="entry name" value="Anti-sigma factor, zinc-finger domain"/>
    <property type="match status" value="1"/>
</dbReference>
<dbReference type="OrthoDB" id="3436486at2"/>
<dbReference type="RefSeq" id="WP_131101807.1">
    <property type="nucleotide sequence ID" value="NZ_CP036455.1"/>
</dbReference>
<gene>
    <name evidence="5" type="ORF">EKD16_24960</name>
</gene>
<feature type="compositionally biased region" description="Gly residues" evidence="3">
    <location>
        <begin position="90"/>
        <end position="102"/>
    </location>
</feature>
<sequence length="311" mass="31148">MTSHVDAETLALSAEGLLEDTEESTVQRHVADCAVCAAQRSELAEVTRVLAEVPATPLPDDVAARLDDALRAEADTRRNGGGPPEPESSTGGGAAAGGGGSAAGDGAGVVPLHRRFGSSHRWINYLAVAAAAVVVVGGGSAVVRNLATGETAGAPLAGPGGGVAESSTHGESALSYHPLVVRSGTVYSEDRLSEQAAAVLDRSDTTAPQGAQGDAEGSGAGDRPQTSEVSSEVSSCVQKLAGESRVRPVLIDFAEFSSGAETSGAWVMYYGSEPGSEAHGSYDVKVVAPECGAEGTAADQTVLARATVPAP</sequence>
<dbReference type="Proteomes" id="UP000292235">
    <property type="component" value="Chromosome"/>
</dbReference>
<protein>
    <recommendedName>
        <fullName evidence="7">Zinc-finger domain-containing protein</fullName>
    </recommendedName>
</protein>
<keyword evidence="4" id="KW-1133">Transmembrane helix</keyword>
<evidence type="ECO:0000256" key="3">
    <source>
        <dbReference type="SAM" id="MobiDB-lite"/>
    </source>
</evidence>
<dbReference type="AlphaFoldDB" id="A0A4P6Q7P0"/>
<keyword evidence="4" id="KW-0472">Membrane</keyword>
<keyword evidence="4" id="KW-0812">Transmembrane</keyword>
<feature type="transmembrane region" description="Helical" evidence="4">
    <location>
        <begin position="122"/>
        <end position="143"/>
    </location>
</feature>
<evidence type="ECO:0000256" key="1">
    <source>
        <dbReference type="ARBA" id="ARBA00023015"/>
    </source>
</evidence>
<evidence type="ECO:0000256" key="4">
    <source>
        <dbReference type="SAM" id="Phobius"/>
    </source>
</evidence>
<evidence type="ECO:0008006" key="7">
    <source>
        <dbReference type="Google" id="ProtNLM"/>
    </source>
</evidence>
<proteinExistence type="predicted"/>